<dbReference type="InterPro" id="IPR045055">
    <property type="entry name" value="DNA2/NAM7-like"/>
</dbReference>
<dbReference type="AlphaFoldDB" id="F8N6K3"/>
<keyword evidence="3" id="KW-1185">Reference proteome</keyword>
<dbReference type="HOGENOM" id="CLU_005032_0_0_10"/>
<dbReference type="Gene3D" id="3.40.50.300">
    <property type="entry name" value="P-loop containing nucleotide triphosphate hydrolases"/>
    <property type="match status" value="2"/>
</dbReference>
<evidence type="ECO:0000313" key="2">
    <source>
        <dbReference type="EMBL" id="EGN56218.1"/>
    </source>
</evidence>
<dbReference type="InterPro" id="IPR027417">
    <property type="entry name" value="P-loop_NTPase"/>
</dbReference>
<dbReference type="RefSeq" id="WP_007573215.1">
    <property type="nucleotide sequence ID" value="NZ_BPTS01000001.1"/>
</dbReference>
<dbReference type="SUPFAM" id="SSF52540">
    <property type="entry name" value="P-loop containing nucleoside triphosphate hydrolases"/>
    <property type="match status" value="1"/>
</dbReference>
<dbReference type="Pfam" id="PF13086">
    <property type="entry name" value="AAA_11"/>
    <property type="match status" value="2"/>
</dbReference>
<organism evidence="2 3">
    <name type="scientific">Hallella multisaccharivorax DSM 17128</name>
    <dbReference type="NCBI Taxonomy" id="688246"/>
    <lineage>
        <taxon>Bacteria</taxon>
        <taxon>Pseudomonadati</taxon>
        <taxon>Bacteroidota</taxon>
        <taxon>Bacteroidia</taxon>
        <taxon>Bacteroidales</taxon>
        <taxon>Prevotellaceae</taxon>
        <taxon>Hallella</taxon>
    </lineage>
</organism>
<dbReference type="InterPro" id="IPR014001">
    <property type="entry name" value="Helicase_ATP-bd"/>
</dbReference>
<evidence type="ECO:0000313" key="3">
    <source>
        <dbReference type="Proteomes" id="UP000002772"/>
    </source>
</evidence>
<accession>F8N6K3</accession>
<dbReference type="EMBL" id="GL945017">
    <property type="protein sequence ID" value="EGN56218.1"/>
    <property type="molecule type" value="Genomic_DNA"/>
</dbReference>
<dbReference type="STRING" id="688246.Premu_0757"/>
<protein>
    <recommendedName>
        <fullName evidence="1">Helicase ATP-binding domain-containing protein</fullName>
    </recommendedName>
</protein>
<proteinExistence type="predicted"/>
<reference evidence="3" key="1">
    <citation type="journal article" date="2011" name="Stand. Genomic Sci.">
        <title>Non-contiguous finished genome sequence of the opportunistic oral pathogen Prevotella multisaccharivorax type strain (PPPA20).</title>
        <authorList>
            <person name="Pati A."/>
            <person name="Gronow S."/>
            <person name="Lu M."/>
            <person name="Lapidus A."/>
            <person name="Nolan M."/>
            <person name="Lucas S."/>
            <person name="Hammon N."/>
            <person name="Deshpande S."/>
            <person name="Cheng J.F."/>
            <person name="Tapia R."/>
            <person name="Han C."/>
            <person name="Goodwin L."/>
            <person name="Pitluck S."/>
            <person name="Liolios K."/>
            <person name="Pagani I."/>
            <person name="Mavromatis K."/>
            <person name="Mikhailova N."/>
            <person name="Huntemann M."/>
            <person name="Chen A."/>
            <person name="Palaniappan K."/>
            <person name="Land M."/>
            <person name="Hauser L."/>
            <person name="Detter J.C."/>
            <person name="Brambilla E.M."/>
            <person name="Rohde M."/>
            <person name="Goker M."/>
            <person name="Woyke T."/>
            <person name="Bristow J."/>
            <person name="Eisen J.A."/>
            <person name="Markowitz V."/>
            <person name="Hugenholtz P."/>
            <person name="Kyrpides N.C."/>
            <person name="Klenk H.P."/>
            <person name="Ivanova N."/>
        </authorList>
    </citation>
    <scope>NUCLEOTIDE SEQUENCE [LARGE SCALE GENOMIC DNA]</scope>
    <source>
        <strain evidence="3">DSM 17128</strain>
    </source>
</reference>
<evidence type="ECO:0000259" key="1">
    <source>
        <dbReference type="PROSITE" id="PS51192"/>
    </source>
</evidence>
<dbReference type="PANTHER" id="PTHR10887:SF495">
    <property type="entry name" value="HELICASE SENATAXIN ISOFORM X1-RELATED"/>
    <property type="match status" value="1"/>
</dbReference>
<feature type="domain" description="Helicase ATP-binding" evidence="1">
    <location>
        <begin position="696"/>
        <end position="863"/>
    </location>
</feature>
<dbReference type="GO" id="GO:0004386">
    <property type="term" value="F:helicase activity"/>
    <property type="evidence" value="ECO:0007669"/>
    <property type="project" value="InterPro"/>
</dbReference>
<gene>
    <name evidence="2" type="ORF">Premu_0757</name>
</gene>
<name>F8N6K3_9BACT</name>
<dbReference type="PROSITE" id="PS51192">
    <property type="entry name" value="HELICASE_ATP_BIND_1"/>
    <property type="match status" value="1"/>
</dbReference>
<sequence>MSETANGLYDNILAAVSRKSLNISLRLRLLHETLVIVCAEGLKDTRFGFGDLNAQLESVIHLFHIHDDEAGALRQARRDSNRPSIEGTEAEALRALCYDAAAVARLISRVYRTDIPAVLTSLLPHDIKPVTDRLRRNTPDKRCIVKTFDEHTITVIVDEDGNDTEKTVRYTQPIQHARMEYLYGILQPGMHLNLLDCQAEGDILTPRLIIVEPDCLMDISVIASCFEDYGHHPLLYFLSRIRERANSQAILLGNYAGACLDDIINDPHFSAARTLVKNFRDKALEYASCADFDGRQFKADAARQASNLVAIVNELRQYYNLDKAVLEPTFVCEKLGLQGRVDLMTTDMRLLIEQKSGRNIFLEGFGVNRHGSKVVEKHYVQVLLYFGILYENFGVQHSNIRLLYSKYPLPNGLLSVTSLLKLVYEALRFRNEAIALEFQMAEKGVGHVLPMLTERTLNTAHATSRFYETYLRPQLLSLITPLQSLTPLERAYFCRMSQFVIRENIMSRVGVVEGTGSCAANLWNMPLAEKKETGNVYTNLMNPTVLDSDTISQNKAAHGVCDTLAFTVPDQGEDFLPNFRRGDMIYLYAYTPGTEPDARHAILFKGGLQEIRTDRVVVRLMNPLATTYLVQNKEKVWCIEHGSSDVGGSAALSSLYQLITAPKDRKDLLLGQRAPRTDNSLKLSRSYNEGIDDIIRKAKQARDYFLLVGPPGTGKTSMALQFIVREALSALPSPNDGLLLMAYTNRAVDEICGMLVDNSIDFLRIGSELSCAESYVPHLLQNKVGERPTLAGMRRLIIDAKIIVGTTSMIQSRAYLFSLKHFSLAIVDEASQILEPNLIGLLASHRSAATAVHQSSDATCDIDRFVLIGDYKQLPAVVQQSDNDSAIKDPLLNSIGLTDCKSSLFERLIRQELLAGRTQFIGTLHRQGRMHPEIAAFPNREFYFREHLSCVPLPHQQATDIGYTLPSQDAVDDLLKTHRMLFFPSANCRQPEISDKVNIEEACIVADMLRRIHRFYGSSFHPEKTIGVIVPYRNQIAMIRKEIEKTGIKALDDISIDTVERYQGSQRDVIVYSFTIQQAYQLDFLTANTFTEDGHTIDRKLNVALTRARKQLILTGNEQTLSASPIFRELFEFIRQQDKEIRP</sequence>
<dbReference type="CDD" id="cd18808">
    <property type="entry name" value="SF1_C_Upf1"/>
    <property type="match status" value="1"/>
</dbReference>
<dbReference type="OrthoDB" id="9757917at2"/>
<dbReference type="Proteomes" id="UP000002772">
    <property type="component" value="Unassembled WGS sequence"/>
</dbReference>
<dbReference type="eggNOG" id="COG1112">
    <property type="taxonomic scope" value="Bacteria"/>
</dbReference>
<dbReference type="InterPro" id="IPR041679">
    <property type="entry name" value="DNA2/NAM7-like_C"/>
</dbReference>
<dbReference type="InterPro" id="IPR041677">
    <property type="entry name" value="DNA2/NAM7_AAA_11"/>
</dbReference>
<dbReference type="InterPro" id="IPR047187">
    <property type="entry name" value="SF1_C_Upf1"/>
</dbReference>
<dbReference type="PANTHER" id="PTHR10887">
    <property type="entry name" value="DNA2/NAM7 HELICASE FAMILY"/>
    <property type="match status" value="1"/>
</dbReference>
<dbReference type="Pfam" id="PF13087">
    <property type="entry name" value="AAA_12"/>
    <property type="match status" value="1"/>
</dbReference>